<feature type="region of interest" description="Disordered" evidence="1">
    <location>
        <begin position="329"/>
        <end position="350"/>
    </location>
</feature>
<keyword evidence="2" id="KW-0732">Signal</keyword>
<feature type="chain" id="PRO_5020826675" description="Outer membrane beta-barrel porin/alpha-amylase" evidence="2">
    <location>
        <begin position="21"/>
        <end position="350"/>
    </location>
</feature>
<evidence type="ECO:0000256" key="1">
    <source>
        <dbReference type="SAM" id="MobiDB-lite"/>
    </source>
</evidence>
<proteinExistence type="predicted"/>
<organism evidence="3 4">
    <name type="scientific">Tahibacter aquaticus</name>
    <dbReference type="NCBI Taxonomy" id="520092"/>
    <lineage>
        <taxon>Bacteria</taxon>
        <taxon>Pseudomonadati</taxon>
        <taxon>Pseudomonadota</taxon>
        <taxon>Gammaproteobacteria</taxon>
        <taxon>Lysobacterales</taxon>
        <taxon>Rhodanobacteraceae</taxon>
        <taxon>Tahibacter</taxon>
    </lineage>
</organism>
<comment type="caution">
    <text evidence="3">The sequence shown here is derived from an EMBL/GenBank/DDBJ whole genome shotgun (WGS) entry which is preliminary data.</text>
</comment>
<gene>
    <name evidence="3" type="ORF">DFR29_113144</name>
</gene>
<accession>A0A4R6YR02</accession>
<sequence length="350" mass="36791">MLKFLSAIAFTALMPLAASAQYVVADTAQADQKAVLDRLLALGSANDASRLVPMWSTPDGRLLVAVAQSSPPLSPIAPASPQVGSALDWRLIDATSMLDGRIGVRLSDHVGLRGGLSLAPLALAEPTLALDCLANSYLDIANPDCSASHRNARRDSWFGGNLGASWSGSNFGIDLGLALSWLEPALPRSLVPALNSALPAVAAPGTISLPQLVIPSHSLGRFSDSTQLGARGSWYFSPNQSLDLGASIGRIRLNPDPIGTRPLWQQTALSLGVGGNVLSANITGRYHNPLRGLGNDAQSWTGIDLGVTWHTPWRAELSIGAQNLLSSPPLSGSEANSQARTPYVQYQQDL</sequence>
<evidence type="ECO:0000313" key="4">
    <source>
        <dbReference type="Proteomes" id="UP000295293"/>
    </source>
</evidence>
<dbReference type="OrthoDB" id="5939597at2"/>
<reference evidence="3 4" key="1">
    <citation type="submission" date="2019-03" db="EMBL/GenBank/DDBJ databases">
        <title>Genomic Encyclopedia of Type Strains, Phase IV (KMG-IV): sequencing the most valuable type-strain genomes for metagenomic binning, comparative biology and taxonomic classification.</title>
        <authorList>
            <person name="Goeker M."/>
        </authorList>
    </citation>
    <scope>NUCLEOTIDE SEQUENCE [LARGE SCALE GENOMIC DNA]</scope>
    <source>
        <strain evidence="3 4">DSM 21667</strain>
    </source>
</reference>
<evidence type="ECO:0000256" key="2">
    <source>
        <dbReference type="SAM" id="SignalP"/>
    </source>
</evidence>
<evidence type="ECO:0000313" key="3">
    <source>
        <dbReference type="EMBL" id="TDR40443.1"/>
    </source>
</evidence>
<dbReference type="Proteomes" id="UP000295293">
    <property type="component" value="Unassembled WGS sequence"/>
</dbReference>
<evidence type="ECO:0008006" key="5">
    <source>
        <dbReference type="Google" id="ProtNLM"/>
    </source>
</evidence>
<dbReference type="AlphaFoldDB" id="A0A4R6YR02"/>
<protein>
    <recommendedName>
        <fullName evidence="5">Outer membrane beta-barrel porin/alpha-amylase</fullName>
    </recommendedName>
</protein>
<feature type="signal peptide" evidence="2">
    <location>
        <begin position="1"/>
        <end position="20"/>
    </location>
</feature>
<keyword evidence="4" id="KW-1185">Reference proteome</keyword>
<dbReference type="EMBL" id="SNZH01000013">
    <property type="protein sequence ID" value="TDR40443.1"/>
    <property type="molecule type" value="Genomic_DNA"/>
</dbReference>
<name>A0A4R6YR02_9GAMM</name>
<dbReference type="RefSeq" id="WP_133820391.1">
    <property type="nucleotide sequence ID" value="NZ_SNZH01000013.1"/>
</dbReference>